<evidence type="ECO:0000313" key="2">
    <source>
        <dbReference type="EMBL" id="CAJ1510459.1"/>
    </source>
</evidence>
<evidence type="ECO:0000313" key="3">
    <source>
        <dbReference type="Proteomes" id="UP001190464"/>
    </source>
</evidence>
<protein>
    <submittedName>
        <fullName evidence="2">MarR family transcriptional regulator</fullName>
    </submittedName>
</protein>
<dbReference type="PANTHER" id="PTHR33164">
    <property type="entry name" value="TRANSCRIPTIONAL REGULATOR, MARR FAMILY"/>
    <property type="match status" value="1"/>
</dbReference>
<dbReference type="InterPro" id="IPR036388">
    <property type="entry name" value="WH-like_DNA-bd_sf"/>
</dbReference>
<accession>A0ABM9M5I2</accession>
<dbReference type="PROSITE" id="PS50995">
    <property type="entry name" value="HTH_MARR_2"/>
    <property type="match status" value="1"/>
</dbReference>
<feature type="domain" description="HTH marR-type" evidence="1">
    <location>
        <begin position="20"/>
        <end position="156"/>
    </location>
</feature>
<proteinExistence type="predicted"/>
<keyword evidence="3" id="KW-1185">Reference proteome</keyword>
<dbReference type="InterPro" id="IPR036390">
    <property type="entry name" value="WH_DNA-bd_sf"/>
</dbReference>
<dbReference type="EMBL" id="OY726398">
    <property type="protein sequence ID" value="CAJ1510459.1"/>
    <property type="molecule type" value="Genomic_DNA"/>
</dbReference>
<dbReference type="Gene3D" id="1.10.10.10">
    <property type="entry name" value="Winged helix-like DNA-binding domain superfamily/Winged helix DNA-binding domain"/>
    <property type="match status" value="2"/>
</dbReference>
<name>A0ABM9M5I2_9MYCO</name>
<reference evidence="2 3" key="1">
    <citation type="submission" date="2023-08" db="EMBL/GenBank/DDBJ databases">
        <authorList>
            <person name="Folkvardsen B D."/>
            <person name="Norman A."/>
        </authorList>
    </citation>
    <scope>NUCLEOTIDE SEQUENCE [LARGE SCALE GENOMIC DNA]</scope>
    <source>
        <strain evidence="2 3">Mu0102</strain>
    </source>
</reference>
<gene>
    <name evidence="2" type="ORF">MU0102_004186</name>
</gene>
<dbReference type="SUPFAM" id="SSF46785">
    <property type="entry name" value="Winged helix' DNA-binding domain"/>
    <property type="match status" value="2"/>
</dbReference>
<organism evidence="2 3">
    <name type="scientific">[Mycobacterium] holstebronense</name>
    <dbReference type="NCBI Taxonomy" id="3064288"/>
    <lineage>
        <taxon>Bacteria</taxon>
        <taxon>Bacillati</taxon>
        <taxon>Actinomycetota</taxon>
        <taxon>Actinomycetes</taxon>
        <taxon>Mycobacteriales</taxon>
        <taxon>Mycobacteriaceae</taxon>
        <taxon>Mycolicibacterium</taxon>
    </lineage>
</organism>
<sequence length="333" mass="36881">MQRHDRRRTGSDLPGLALAERQAWQHYLEAVLRFDVVMNRLLSTAHQLSVIDVRVLEILASSNDGSARMGDLASSLAVTRRQMTKRIDRLQARVLVRREPDLHDRRGVAALVTETGRFMIEQAKITYAQGVARYLLDPLTARQVTTVAENCWRINEGLSNPDRQGVGDESIFPEAPACSLPGIDDAGKRCWHQFLESSEALFPAMSDRLMDAQQLTLICVLLLDQIAKSPGGSGSMSMLGELFALMPSRVTQEISRLEYLGLVNRVAGQGDRRTVFATITALGRARVGQARVAYAGEIRRKYLDSMSHRQAIALGDACRRISIALKCGAERPA</sequence>
<evidence type="ECO:0000259" key="1">
    <source>
        <dbReference type="PROSITE" id="PS50995"/>
    </source>
</evidence>
<dbReference type="Proteomes" id="UP001190464">
    <property type="component" value="Chromosome"/>
</dbReference>
<dbReference type="PANTHER" id="PTHR33164:SF99">
    <property type="entry name" value="MARR FAMILY REGULATORY PROTEIN"/>
    <property type="match status" value="1"/>
</dbReference>
<dbReference type="InterPro" id="IPR000835">
    <property type="entry name" value="HTH_MarR-typ"/>
</dbReference>
<dbReference type="SMART" id="SM00347">
    <property type="entry name" value="HTH_MARR"/>
    <property type="match status" value="2"/>
</dbReference>
<dbReference type="Pfam" id="PF12802">
    <property type="entry name" value="MarR_2"/>
    <property type="match status" value="1"/>
</dbReference>
<dbReference type="RefSeq" id="WP_308484839.1">
    <property type="nucleotide sequence ID" value="NZ_OY726398.1"/>
</dbReference>
<dbReference type="InterPro" id="IPR039422">
    <property type="entry name" value="MarR/SlyA-like"/>
</dbReference>